<dbReference type="AlphaFoldDB" id="A0A1I2GEN7"/>
<proteinExistence type="predicted"/>
<sequence>MTARKPPHTQAKTLMLTTQQSAIVSRLIDQHQEEGGSLLAQVYHDGMRIRVLTPEQTLALNEAISKALGEAGPRGIRSSVLDKADKP</sequence>
<organism evidence="1 2">
    <name type="scientific">Paracidovorax wautersii</name>
    <dbReference type="NCBI Taxonomy" id="1177982"/>
    <lineage>
        <taxon>Bacteria</taxon>
        <taxon>Pseudomonadati</taxon>
        <taxon>Pseudomonadota</taxon>
        <taxon>Betaproteobacteria</taxon>
        <taxon>Burkholderiales</taxon>
        <taxon>Comamonadaceae</taxon>
        <taxon>Paracidovorax</taxon>
    </lineage>
</organism>
<keyword evidence="2" id="KW-1185">Reference proteome</keyword>
<name>A0A1I2GEN7_9BURK</name>
<gene>
    <name evidence="1" type="ORF">SAMN04489711_11487</name>
</gene>
<evidence type="ECO:0000313" key="2">
    <source>
        <dbReference type="Proteomes" id="UP000199119"/>
    </source>
</evidence>
<dbReference type="RefSeq" id="WP_092940789.1">
    <property type="nucleotide sequence ID" value="NZ_FONX01000014.1"/>
</dbReference>
<protein>
    <submittedName>
        <fullName evidence="1">Uncharacterized protein</fullName>
    </submittedName>
</protein>
<dbReference type="STRING" id="1177982.SAMN04489711_11487"/>
<accession>A0A1I2GEN7</accession>
<dbReference type="EMBL" id="FONX01000014">
    <property type="protein sequence ID" value="SFF15091.1"/>
    <property type="molecule type" value="Genomic_DNA"/>
</dbReference>
<dbReference type="Proteomes" id="UP000199119">
    <property type="component" value="Unassembled WGS sequence"/>
</dbReference>
<evidence type="ECO:0000313" key="1">
    <source>
        <dbReference type="EMBL" id="SFF15091.1"/>
    </source>
</evidence>
<reference evidence="2" key="1">
    <citation type="submission" date="2016-10" db="EMBL/GenBank/DDBJ databases">
        <authorList>
            <person name="Varghese N."/>
            <person name="Submissions S."/>
        </authorList>
    </citation>
    <scope>NUCLEOTIDE SEQUENCE [LARGE SCALE GENOMIC DNA]</scope>
    <source>
        <strain evidence="2">DSM 27981</strain>
    </source>
</reference>